<dbReference type="PANTHER" id="PTHR12911">
    <property type="entry name" value="SAD1/UNC-84-LIKE PROTEIN-RELATED"/>
    <property type="match status" value="1"/>
</dbReference>
<name>A0A0K0FXY7_STRVS</name>
<feature type="coiled-coil region" evidence="5">
    <location>
        <begin position="167"/>
        <end position="202"/>
    </location>
</feature>
<keyword evidence="8" id="KW-1185">Reference proteome</keyword>
<evidence type="ECO:0000256" key="6">
    <source>
        <dbReference type="SAM" id="Phobius"/>
    </source>
</evidence>
<evidence type="ECO:0000256" key="5">
    <source>
        <dbReference type="SAM" id="Coils"/>
    </source>
</evidence>
<dbReference type="Gene3D" id="2.60.120.260">
    <property type="entry name" value="Galactose-binding domain-like"/>
    <property type="match status" value="1"/>
</dbReference>
<evidence type="ECO:0000313" key="8">
    <source>
        <dbReference type="Proteomes" id="UP000035680"/>
    </source>
</evidence>
<feature type="transmembrane region" description="Helical" evidence="6">
    <location>
        <begin position="21"/>
        <end position="43"/>
    </location>
</feature>
<reference evidence="9" key="2">
    <citation type="submission" date="2015-08" db="UniProtKB">
        <authorList>
            <consortium name="WormBaseParasite"/>
        </authorList>
    </citation>
    <scope>IDENTIFICATION</scope>
</reference>
<dbReference type="WBParaSite" id="SVE_1731300.1">
    <property type="protein sequence ID" value="SVE_1731300.1"/>
    <property type="gene ID" value="SVE_1731300"/>
</dbReference>
<evidence type="ECO:0000313" key="9">
    <source>
        <dbReference type="WBParaSite" id="SVE_1731300.1"/>
    </source>
</evidence>
<organism evidence="8 9">
    <name type="scientific">Strongyloides venezuelensis</name>
    <name type="common">Threadworm</name>
    <dbReference type="NCBI Taxonomy" id="75913"/>
    <lineage>
        <taxon>Eukaryota</taxon>
        <taxon>Metazoa</taxon>
        <taxon>Ecdysozoa</taxon>
        <taxon>Nematoda</taxon>
        <taxon>Chromadorea</taxon>
        <taxon>Rhabditida</taxon>
        <taxon>Tylenchina</taxon>
        <taxon>Panagrolaimomorpha</taxon>
        <taxon>Strongyloidoidea</taxon>
        <taxon>Strongyloididae</taxon>
        <taxon>Strongyloides</taxon>
    </lineage>
</organism>
<dbReference type="PROSITE" id="PS51469">
    <property type="entry name" value="SUN"/>
    <property type="match status" value="1"/>
</dbReference>
<feature type="domain" description="SUN" evidence="7">
    <location>
        <begin position="247"/>
        <end position="410"/>
    </location>
</feature>
<dbReference type="Proteomes" id="UP000035680">
    <property type="component" value="Unassembled WGS sequence"/>
</dbReference>
<reference evidence="8" key="1">
    <citation type="submission" date="2014-07" db="EMBL/GenBank/DDBJ databases">
        <authorList>
            <person name="Martin A.A"/>
            <person name="De Silva N."/>
        </authorList>
    </citation>
    <scope>NUCLEOTIDE SEQUENCE</scope>
</reference>
<dbReference type="Pfam" id="PF07738">
    <property type="entry name" value="Sad1_UNC"/>
    <property type="match status" value="1"/>
</dbReference>
<accession>A0A0K0FXY7</accession>
<keyword evidence="2 6" id="KW-0812">Transmembrane</keyword>
<evidence type="ECO:0000256" key="1">
    <source>
        <dbReference type="ARBA" id="ARBA00004370"/>
    </source>
</evidence>
<dbReference type="GO" id="GO:0034993">
    <property type="term" value="C:meiotic nuclear membrane microtubule tethering complex"/>
    <property type="evidence" value="ECO:0007669"/>
    <property type="project" value="TreeGrafter"/>
</dbReference>
<keyword evidence="3 6" id="KW-1133">Transmembrane helix</keyword>
<dbReference type="InterPro" id="IPR012919">
    <property type="entry name" value="SUN_dom"/>
</dbReference>
<dbReference type="GO" id="GO:0043495">
    <property type="term" value="F:protein-membrane adaptor activity"/>
    <property type="evidence" value="ECO:0007669"/>
    <property type="project" value="TreeGrafter"/>
</dbReference>
<comment type="subcellular location">
    <subcellularLocation>
        <location evidence="1">Membrane</location>
    </subcellularLocation>
</comment>
<keyword evidence="4 6" id="KW-0472">Membrane</keyword>
<protein>
    <submittedName>
        <fullName evidence="9">Sperm-associated antigen 4 (inferred by orthology to a D. melanogaster protein)</fullName>
    </submittedName>
</protein>
<dbReference type="STRING" id="75913.A0A0K0FXY7"/>
<dbReference type="AlphaFoldDB" id="A0A0K0FXY7"/>
<evidence type="ECO:0000259" key="7">
    <source>
        <dbReference type="PROSITE" id="PS51469"/>
    </source>
</evidence>
<evidence type="ECO:0000256" key="4">
    <source>
        <dbReference type="ARBA" id="ARBA00023136"/>
    </source>
</evidence>
<evidence type="ECO:0000256" key="2">
    <source>
        <dbReference type="ARBA" id="ARBA00022692"/>
    </source>
</evidence>
<dbReference type="InterPro" id="IPR045119">
    <property type="entry name" value="SUN1-5"/>
</dbReference>
<dbReference type="PANTHER" id="PTHR12911:SF8">
    <property type="entry name" value="KLAROID PROTEIN-RELATED"/>
    <property type="match status" value="1"/>
</dbReference>
<evidence type="ECO:0000256" key="3">
    <source>
        <dbReference type="ARBA" id="ARBA00022989"/>
    </source>
</evidence>
<sequence length="412" mass="47892">MEVRRVSIMRNDNNNKFNNMLHIVILLAVVVIMISVMIHYYYYYSKDDTNHLEKHKEKIKSEILTDDMLNSDKAKKEKKRLSLLDTFFICLKKIFHFVCPSLQTMNNSNNDMKMMEKSKRKEMAVGEKLSDTMTTVNKTTMPVTTIVVDIREEKLEKLKKELIEIFKDELKKMIKEELNLFKDITDEKVKVIENKIVKIENNGGKSIKKQEKVVIDYKIVNDIIEKAINKYDSDKTELVDYALESTGGRIIEASGDKSFFDDLSNVMEMPFMLLKPSPRTIIQRTTSSLVPGNAWCFKGDTGHVIIGLSYEIYITAITYEHIHIKNSPSADWLSAPKEFEIFVIDEKDQLSDSVFSISNFTFKANEPSIQTFEINKNNKRTYEKVKIRIKSNHGAPFTCLYRIRVHGERSFK</sequence>
<proteinExistence type="predicted"/>
<keyword evidence="5" id="KW-0175">Coiled coil</keyword>